<dbReference type="InterPro" id="IPR036514">
    <property type="entry name" value="SGNH_hydro_sf"/>
</dbReference>
<organism evidence="2 3">
    <name type="scientific">Salinithrix halophila</name>
    <dbReference type="NCBI Taxonomy" id="1485204"/>
    <lineage>
        <taxon>Bacteria</taxon>
        <taxon>Bacillati</taxon>
        <taxon>Bacillota</taxon>
        <taxon>Bacilli</taxon>
        <taxon>Bacillales</taxon>
        <taxon>Thermoactinomycetaceae</taxon>
        <taxon>Salinithrix</taxon>
    </lineage>
</organism>
<dbReference type="SUPFAM" id="SSF52266">
    <property type="entry name" value="SGNH hydrolase"/>
    <property type="match status" value="1"/>
</dbReference>
<evidence type="ECO:0000313" key="2">
    <source>
        <dbReference type="EMBL" id="MFC4076709.1"/>
    </source>
</evidence>
<protein>
    <submittedName>
        <fullName evidence="2">GDSL-type esterase/lipase family protein</fullName>
    </submittedName>
</protein>
<dbReference type="InterPro" id="IPR013830">
    <property type="entry name" value="SGNH_hydro"/>
</dbReference>
<gene>
    <name evidence="2" type="ORF">ACFOUO_07790</name>
</gene>
<feature type="domain" description="SGNH hydrolase-type esterase" evidence="1">
    <location>
        <begin position="61"/>
        <end position="250"/>
    </location>
</feature>
<sequence length="272" mass="30111">MKKWILLAASLSLVAIAVKLYPVAQILLAEEPAEPIVVSNVNIMGKLKQTADKKKKLNYLVLGDSVARGIGSKHSQHGYSSLVVKGLGKERVPLRLINKGVVGQTSKKLYEAVRTPDVESHVKKADMISLTIGGNDLIKVALEQDNRLSVLSDFNSIQSNYQKNLAGILSHIRKMNPDAPILLTSLYNPISPDESYYNLSNKLLKKWNVGLKEVAYRYSMTHVVDVNTRLRAGKGTWLSDEIHPNDRGYRMIADGILHDIRFPSQTSAKAGK</sequence>
<evidence type="ECO:0000313" key="3">
    <source>
        <dbReference type="Proteomes" id="UP001595843"/>
    </source>
</evidence>
<dbReference type="PANTHER" id="PTHR30383:SF5">
    <property type="entry name" value="SGNH HYDROLASE-TYPE ESTERASE DOMAIN-CONTAINING PROTEIN"/>
    <property type="match status" value="1"/>
</dbReference>
<dbReference type="Pfam" id="PF13472">
    <property type="entry name" value="Lipase_GDSL_2"/>
    <property type="match status" value="1"/>
</dbReference>
<dbReference type="Proteomes" id="UP001595843">
    <property type="component" value="Unassembled WGS sequence"/>
</dbReference>
<dbReference type="EMBL" id="JBHSAP010000009">
    <property type="protein sequence ID" value="MFC4076709.1"/>
    <property type="molecule type" value="Genomic_DNA"/>
</dbReference>
<dbReference type="RefSeq" id="WP_380703894.1">
    <property type="nucleotide sequence ID" value="NZ_JBHSAP010000009.1"/>
</dbReference>
<accession>A0ABV8JL72</accession>
<proteinExistence type="predicted"/>
<dbReference type="InterPro" id="IPR051532">
    <property type="entry name" value="Ester_Hydrolysis_Enzymes"/>
</dbReference>
<name>A0ABV8JL72_9BACL</name>
<reference evidence="3" key="1">
    <citation type="journal article" date="2019" name="Int. J. Syst. Evol. Microbiol.">
        <title>The Global Catalogue of Microorganisms (GCM) 10K type strain sequencing project: providing services to taxonomists for standard genome sequencing and annotation.</title>
        <authorList>
            <consortium name="The Broad Institute Genomics Platform"/>
            <consortium name="The Broad Institute Genome Sequencing Center for Infectious Disease"/>
            <person name="Wu L."/>
            <person name="Ma J."/>
        </authorList>
    </citation>
    <scope>NUCLEOTIDE SEQUENCE [LARGE SCALE GENOMIC DNA]</scope>
    <source>
        <strain evidence="3">IBRC-M 10813</strain>
    </source>
</reference>
<dbReference type="PANTHER" id="PTHR30383">
    <property type="entry name" value="THIOESTERASE 1/PROTEASE 1/LYSOPHOSPHOLIPASE L1"/>
    <property type="match status" value="1"/>
</dbReference>
<comment type="caution">
    <text evidence="2">The sequence shown here is derived from an EMBL/GenBank/DDBJ whole genome shotgun (WGS) entry which is preliminary data.</text>
</comment>
<dbReference type="Gene3D" id="3.40.50.1110">
    <property type="entry name" value="SGNH hydrolase"/>
    <property type="match status" value="1"/>
</dbReference>
<evidence type="ECO:0000259" key="1">
    <source>
        <dbReference type="Pfam" id="PF13472"/>
    </source>
</evidence>
<keyword evidence="3" id="KW-1185">Reference proteome</keyword>